<reference evidence="2" key="1">
    <citation type="submission" date="2016-11" db="UniProtKB">
        <authorList>
            <consortium name="WormBaseParasite"/>
        </authorList>
    </citation>
    <scope>IDENTIFICATION</scope>
</reference>
<accession>A0A1I7ZSW4</accession>
<proteinExistence type="predicted"/>
<dbReference type="AlphaFoldDB" id="A0A1I7ZSW4"/>
<dbReference type="Proteomes" id="UP000095287">
    <property type="component" value="Unplaced"/>
</dbReference>
<name>A0A1I7ZSW4_9BILA</name>
<dbReference type="WBParaSite" id="L893_g29283.t1">
    <property type="protein sequence ID" value="L893_g29283.t1"/>
    <property type="gene ID" value="L893_g29283"/>
</dbReference>
<keyword evidence="1" id="KW-1185">Reference proteome</keyword>
<organism evidence="1 2">
    <name type="scientific">Steinernema glaseri</name>
    <dbReference type="NCBI Taxonomy" id="37863"/>
    <lineage>
        <taxon>Eukaryota</taxon>
        <taxon>Metazoa</taxon>
        <taxon>Ecdysozoa</taxon>
        <taxon>Nematoda</taxon>
        <taxon>Chromadorea</taxon>
        <taxon>Rhabditida</taxon>
        <taxon>Tylenchina</taxon>
        <taxon>Panagrolaimomorpha</taxon>
        <taxon>Strongyloidoidea</taxon>
        <taxon>Steinernematidae</taxon>
        <taxon>Steinernema</taxon>
    </lineage>
</organism>
<protein>
    <submittedName>
        <fullName evidence="2">Transposase</fullName>
    </submittedName>
</protein>
<evidence type="ECO:0000313" key="2">
    <source>
        <dbReference type="WBParaSite" id="L893_g29283.t1"/>
    </source>
</evidence>
<evidence type="ECO:0000313" key="1">
    <source>
        <dbReference type="Proteomes" id="UP000095287"/>
    </source>
</evidence>
<sequence>MIDLPYPEDIIHLIIEAVRFFRILWNEAKPHEVHLRNIAYEDLHARLTEDHPHIRYGKKREHGNGKLKSELMGSCFYFLYTGKDWKLHLAGIRP</sequence>